<comment type="similarity">
    <text evidence="1">Belongs to the peptidase M4 family.</text>
</comment>
<dbReference type="Pfam" id="PF01447">
    <property type="entry name" value="Peptidase_M4"/>
    <property type="match status" value="1"/>
</dbReference>
<proteinExistence type="inferred from homology"/>
<dbReference type="Pfam" id="PF02868">
    <property type="entry name" value="Peptidase_M4_C"/>
    <property type="match status" value="1"/>
</dbReference>
<evidence type="ECO:0000256" key="4">
    <source>
        <dbReference type="ARBA" id="ARBA00022801"/>
    </source>
</evidence>
<dbReference type="InterPro" id="IPR023612">
    <property type="entry name" value="Peptidase_M4"/>
</dbReference>
<dbReference type="RefSeq" id="XP_025497259.1">
    <property type="nucleotide sequence ID" value="XM_025630578.1"/>
</dbReference>
<dbReference type="InterPro" id="IPR001570">
    <property type="entry name" value="Peptidase_M4_C_domain"/>
</dbReference>
<dbReference type="GO" id="GO:0046872">
    <property type="term" value="F:metal ion binding"/>
    <property type="evidence" value="ECO:0007669"/>
    <property type="project" value="UniProtKB-KW"/>
</dbReference>
<gene>
    <name evidence="9" type="ORF">BO82DRAFT_1986</name>
</gene>
<sequence>MAPLCGIIPEYVLKTIVERGSAPQNVITRCQTTIGRTQQIQSIREAHRESVAPLRRQQAPQAVERGGRLNRTVYDAQNSRADPPLRNVVLLREGDELLALEKDPTNNANECYVGLGKAYDFFFRFFEQDSIDNRGFKLDGFVHSGELLNAFFDGRAFVFGDGDGVIFNGFTDELDVIGHEFSHGVVEYTNQLPYSFQSGALNEHLADVFGIMVKQWGEGPPKTVDQSDWLIGEGIWAAGVNGRALRDMKNPGLAYKDPRVGDDRQPAHWRDYKNLKFSEDYGGVHINSGIPNRAFYLAATLIGGYAWEGAGRIWYNALRSREIPSDGTATFKGFADLTMKHAENHVDDVREAWVLVGYPFSASSGGRNELR</sequence>
<evidence type="ECO:0000259" key="7">
    <source>
        <dbReference type="Pfam" id="PF01447"/>
    </source>
</evidence>
<dbReference type="InterPro" id="IPR052759">
    <property type="entry name" value="Metalloprotease_M4"/>
</dbReference>
<accession>A0A319CRI4</accession>
<evidence type="ECO:0000313" key="10">
    <source>
        <dbReference type="Proteomes" id="UP000248340"/>
    </source>
</evidence>
<keyword evidence="3" id="KW-0479">Metal-binding</keyword>
<evidence type="ECO:0000256" key="1">
    <source>
        <dbReference type="ARBA" id="ARBA00009388"/>
    </source>
</evidence>
<evidence type="ECO:0000259" key="8">
    <source>
        <dbReference type="Pfam" id="PF02868"/>
    </source>
</evidence>
<dbReference type="Gene3D" id="3.10.170.10">
    <property type="match status" value="1"/>
</dbReference>
<dbReference type="GO" id="GO:0006508">
    <property type="term" value="P:proteolysis"/>
    <property type="evidence" value="ECO:0007669"/>
    <property type="project" value="UniProtKB-KW"/>
</dbReference>
<keyword evidence="4" id="KW-0378">Hydrolase</keyword>
<feature type="domain" description="Peptidase M4 C-terminal" evidence="8">
    <location>
        <begin position="191"/>
        <end position="356"/>
    </location>
</feature>
<evidence type="ECO:0000256" key="3">
    <source>
        <dbReference type="ARBA" id="ARBA00022723"/>
    </source>
</evidence>
<dbReference type="OrthoDB" id="5332336at2759"/>
<dbReference type="GeneID" id="37133319"/>
<evidence type="ECO:0000256" key="6">
    <source>
        <dbReference type="ARBA" id="ARBA00023049"/>
    </source>
</evidence>
<keyword evidence="5" id="KW-0862">Zinc</keyword>
<evidence type="ECO:0000256" key="2">
    <source>
        <dbReference type="ARBA" id="ARBA00022670"/>
    </source>
</evidence>
<name>A0A319CRI4_9EURO</name>
<organism evidence="9 10">
    <name type="scientific">Aspergillus uvarum CBS 121591</name>
    <dbReference type="NCBI Taxonomy" id="1448315"/>
    <lineage>
        <taxon>Eukaryota</taxon>
        <taxon>Fungi</taxon>
        <taxon>Dikarya</taxon>
        <taxon>Ascomycota</taxon>
        <taxon>Pezizomycotina</taxon>
        <taxon>Eurotiomycetes</taxon>
        <taxon>Eurotiomycetidae</taxon>
        <taxon>Eurotiales</taxon>
        <taxon>Aspergillaceae</taxon>
        <taxon>Aspergillus</taxon>
        <taxon>Aspergillus subgen. Circumdati</taxon>
    </lineage>
</organism>
<dbReference type="Proteomes" id="UP000248340">
    <property type="component" value="Unassembled WGS sequence"/>
</dbReference>
<dbReference type="Gene3D" id="1.10.390.10">
    <property type="entry name" value="Neutral Protease Domain 2"/>
    <property type="match status" value="1"/>
</dbReference>
<dbReference type="GO" id="GO:0004222">
    <property type="term" value="F:metalloendopeptidase activity"/>
    <property type="evidence" value="ECO:0007669"/>
    <property type="project" value="InterPro"/>
</dbReference>
<dbReference type="SUPFAM" id="SSF55486">
    <property type="entry name" value="Metalloproteases ('zincins'), catalytic domain"/>
    <property type="match status" value="1"/>
</dbReference>
<evidence type="ECO:0000313" key="9">
    <source>
        <dbReference type="EMBL" id="PYH87059.1"/>
    </source>
</evidence>
<dbReference type="PANTHER" id="PTHR43579">
    <property type="match status" value="1"/>
</dbReference>
<reference evidence="9 10" key="1">
    <citation type="submission" date="2016-12" db="EMBL/GenBank/DDBJ databases">
        <title>The genomes of Aspergillus section Nigri reveals drivers in fungal speciation.</title>
        <authorList>
            <consortium name="DOE Joint Genome Institute"/>
            <person name="Vesth T.C."/>
            <person name="Nybo J."/>
            <person name="Theobald S."/>
            <person name="Brandl J."/>
            <person name="Frisvad J.C."/>
            <person name="Nielsen K.F."/>
            <person name="Lyhne E.K."/>
            <person name="Kogle M.E."/>
            <person name="Kuo A."/>
            <person name="Riley R."/>
            <person name="Clum A."/>
            <person name="Nolan M."/>
            <person name="Lipzen A."/>
            <person name="Salamov A."/>
            <person name="Henrissat B."/>
            <person name="Wiebenga A."/>
            <person name="De Vries R.P."/>
            <person name="Grigoriev I.V."/>
            <person name="Mortensen U.H."/>
            <person name="Andersen M.R."/>
            <person name="Baker S.E."/>
        </authorList>
    </citation>
    <scope>NUCLEOTIDE SEQUENCE [LARGE SCALE GENOMIC DNA]</scope>
    <source>
        <strain evidence="9 10">CBS 121591</strain>
    </source>
</reference>
<keyword evidence="2" id="KW-0645">Protease</keyword>
<feature type="domain" description="Peptidase M4" evidence="7">
    <location>
        <begin position="105"/>
        <end position="187"/>
    </location>
</feature>
<dbReference type="CDD" id="cd09597">
    <property type="entry name" value="M4_TLP"/>
    <property type="match status" value="1"/>
</dbReference>
<keyword evidence="10" id="KW-1185">Reference proteome</keyword>
<dbReference type="PRINTS" id="PR00730">
    <property type="entry name" value="THERMOLYSIN"/>
</dbReference>
<dbReference type="STRING" id="1448315.A0A319CRI4"/>
<dbReference type="VEuPathDB" id="FungiDB:BO82DRAFT_1986"/>
<dbReference type="PANTHER" id="PTHR43579:SF1">
    <property type="entry name" value="NEUTRAL METALLOPROTEINASE"/>
    <property type="match status" value="1"/>
</dbReference>
<dbReference type="InterPro" id="IPR027268">
    <property type="entry name" value="Peptidase_M4/M1_CTD_sf"/>
</dbReference>
<dbReference type="EMBL" id="KZ821674">
    <property type="protein sequence ID" value="PYH87059.1"/>
    <property type="molecule type" value="Genomic_DNA"/>
</dbReference>
<evidence type="ECO:0000256" key="5">
    <source>
        <dbReference type="ARBA" id="ARBA00022833"/>
    </source>
</evidence>
<dbReference type="AlphaFoldDB" id="A0A319CRI4"/>
<dbReference type="InterPro" id="IPR013856">
    <property type="entry name" value="Peptidase_M4_domain"/>
</dbReference>
<keyword evidence="6" id="KW-0482">Metalloprotease</keyword>
<protein>
    <submittedName>
        <fullName evidence="9">Thermolysin metallopeptidase</fullName>
    </submittedName>
</protein>